<name>A0A3A9IQA9_AERVE</name>
<dbReference type="AlphaFoldDB" id="A0A3A9IQA9"/>
<protein>
    <recommendedName>
        <fullName evidence="1">3'-5' exoribonuclease Rv2179c-like domain-containing protein</fullName>
    </recommendedName>
</protein>
<dbReference type="SUPFAM" id="SSF53098">
    <property type="entry name" value="Ribonuclease H-like"/>
    <property type="match status" value="1"/>
</dbReference>
<gene>
    <name evidence="2" type="ORF">D6R50_06355</name>
</gene>
<evidence type="ECO:0000313" key="2">
    <source>
        <dbReference type="EMBL" id="RKJ92170.1"/>
    </source>
</evidence>
<dbReference type="Proteomes" id="UP000281725">
    <property type="component" value="Unassembled WGS sequence"/>
</dbReference>
<reference evidence="2 3" key="1">
    <citation type="submission" date="2018-09" db="EMBL/GenBank/DDBJ databases">
        <title>Genome sequencing of Aeromonas veronii MS-17-88.</title>
        <authorList>
            <person name="Tekedar H.C."/>
            <person name="Arick M.A."/>
            <person name="Hsu C.-Y."/>
            <person name="Thrash A."/>
            <person name="Karsi A."/>
            <person name="Lawrence M.L."/>
            <person name="Abdelhamed H."/>
        </authorList>
    </citation>
    <scope>NUCLEOTIDE SEQUENCE [LARGE SCALE GENOMIC DNA]</scope>
    <source>
        <strain evidence="2 3">MS 17-88</strain>
    </source>
</reference>
<proteinExistence type="predicted"/>
<evidence type="ECO:0000259" key="1">
    <source>
        <dbReference type="Pfam" id="PF16473"/>
    </source>
</evidence>
<dbReference type="InterPro" id="IPR012337">
    <property type="entry name" value="RNaseH-like_sf"/>
</dbReference>
<dbReference type="Gene3D" id="3.30.420.10">
    <property type="entry name" value="Ribonuclease H-like superfamily/Ribonuclease H"/>
    <property type="match status" value="1"/>
</dbReference>
<dbReference type="RefSeq" id="WP_120414579.1">
    <property type="nucleotide sequence ID" value="NZ_RAWX01000001.1"/>
</dbReference>
<dbReference type="Pfam" id="PF16473">
    <property type="entry name" value="Rv2179c-like"/>
    <property type="match status" value="1"/>
</dbReference>
<feature type="domain" description="3'-5' exoribonuclease Rv2179c-like" evidence="1">
    <location>
        <begin position="10"/>
        <end position="186"/>
    </location>
</feature>
<evidence type="ECO:0000313" key="3">
    <source>
        <dbReference type="Proteomes" id="UP000281725"/>
    </source>
</evidence>
<sequence>MSNQQRDGDTVVVDTETLATDKRALVLSLSAVRFNKSDAQLPLAFDNGELFADGETTLHLRLNVTEPLLVGRTVDPGTVKWWNGRSEEARASIISGHQVSIREALALFSGFVQGAQLFARGTDFDPPILASLFEDFGLPVPWRFNQVRDVRTYIDALTDGKKGYLESWKDEQWFVPHNSLHDCVRDAAQMIRARDLCAIGAGPDPARLKELREELGLVGATEMRGVV</sequence>
<dbReference type="InterPro" id="IPR036397">
    <property type="entry name" value="RNaseH_sf"/>
</dbReference>
<accession>A0A3A9IQA9</accession>
<dbReference type="InterPro" id="IPR033390">
    <property type="entry name" value="Rv2179c-like"/>
</dbReference>
<organism evidence="2 3">
    <name type="scientific">Aeromonas veronii</name>
    <dbReference type="NCBI Taxonomy" id="654"/>
    <lineage>
        <taxon>Bacteria</taxon>
        <taxon>Pseudomonadati</taxon>
        <taxon>Pseudomonadota</taxon>
        <taxon>Gammaproteobacteria</taxon>
        <taxon>Aeromonadales</taxon>
        <taxon>Aeromonadaceae</taxon>
        <taxon>Aeromonas</taxon>
    </lineage>
</organism>
<dbReference type="GO" id="GO:0003676">
    <property type="term" value="F:nucleic acid binding"/>
    <property type="evidence" value="ECO:0007669"/>
    <property type="project" value="InterPro"/>
</dbReference>
<comment type="caution">
    <text evidence="2">The sequence shown here is derived from an EMBL/GenBank/DDBJ whole genome shotgun (WGS) entry which is preliminary data.</text>
</comment>
<dbReference type="EMBL" id="RAWX01000001">
    <property type="protein sequence ID" value="RKJ92170.1"/>
    <property type="molecule type" value="Genomic_DNA"/>
</dbReference>